<evidence type="ECO:0008006" key="5">
    <source>
        <dbReference type="Google" id="ProtNLM"/>
    </source>
</evidence>
<comment type="caution">
    <text evidence="3">The sequence shown here is derived from an EMBL/GenBank/DDBJ whole genome shotgun (WGS) entry which is preliminary data.</text>
</comment>
<keyword evidence="4" id="KW-1185">Reference proteome</keyword>
<feature type="signal peptide" evidence="2">
    <location>
        <begin position="1"/>
        <end position="42"/>
    </location>
</feature>
<sequence>MHARPHRPPTGRTRRLRRVLSGVLAAALAVPALLLAAAPATAAGFSVVGSPSIASSAWVGTPLSVSLAGMDISPAVDSYRVSWHWSDGTPRAVLESPDTDYTPTAADLGRSLYADVLLRGANGELYAIGTNLTGAVALRGFDEVPELAVTGSGVVGEPLTVDVTGAWSPTPDDVEYVWHRYPVDAVVASGTATYVPTVDDIGSTLYVVATATRSGYASYTRISTASTTVRLGSFAGVVRPTVTGTGVVGSPFTATLDVTGTTPAPASVDFQWYRTDGTPVAGATSATFTPGLDLLGEPLYVVATLRAPGHQDFVTLGSDYSATVSPASFEGVGRPVVTGSGVLGTSFTASLDVTGTTPAPASVDFQWYRTDGTPVAGATSATFTPGLDLVGEPLYVVATLRAPGHHTYVTLGSDYTRTVSLASFAPGAAPVLTGHHVLTGTLTATLDTSAWTPRPRSLTYRWFLADGTPVAGETGATLRPTVALVGESVYVEVTAHAEGYQPYVIASAPSGTIAAATAAVSQPVVVTGSTVTVEVWGLLPDTDYALELHSTPVALGTFRSSSQGVLRAAVTLPAGTALGAHSVVVLLDGAEVARVGVTVTAPRVAPATPAAPVAAAPAVAAPAAAALATTGAGDASALLAVVALLLVGGAATVRVAARR</sequence>
<evidence type="ECO:0000256" key="2">
    <source>
        <dbReference type="SAM" id="SignalP"/>
    </source>
</evidence>
<evidence type="ECO:0000256" key="1">
    <source>
        <dbReference type="SAM" id="Phobius"/>
    </source>
</evidence>
<keyword evidence="2" id="KW-0732">Signal</keyword>
<accession>A0ABU0GK39</accession>
<protein>
    <recommendedName>
        <fullName evidence="5">Ig-like domain-containing protein</fullName>
    </recommendedName>
</protein>
<reference evidence="3 4" key="1">
    <citation type="submission" date="2023-07" db="EMBL/GenBank/DDBJ databases">
        <title>Sequencing the genomes of 1000 actinobacteria strains.</title>
        <authorList>
            <person name="Klenk H.-P."/>
        </authorList>
    </citation>
    <scope>NUCLEOTIDE SEQUENCE [LARGE SCALE GENOMIC DNA]</scope>
    <source>
        <strain evidence="3 4">DSM 14785</strain>
    </source>
</reference>
<dbReference type="EMBL" id="JAUSVM010000001">
    <property type="protein sequence ID" value="MDQ0425729.1"/>
    <property type="molecule type" value="Genomic_DNA"/>
</dbReference>
<organism evidence="3 4">
    <name type="scientific">Cellulomonas iranensis</name>
    <dbReference type="NCBI Taxonomy" id="76862"/>
    <lineage>
        <taxon>Bacteria</taxon>
        <taxon>Bacillati</taxon>
        <taxon>Actinomycetota</taxon>
        <taxon>Actinomycetes</taxon>
        <taxon>Micrococcales</taxon>
        <taxon>Cellulomonadaceae</taxon>
        <taxon>Cellulomonas</taxon>
    </lineage>
</organism>
<feature type="transmembrane region" description="Helical" evidence="1">
    <location>
        <begin position="637"/>
        <end position="657"/>
    </location>
</feature>
<proteinExistence type="predicted"/>
<keyword evidence="1" id="KW-0812">Transmembrane</keyword>
<dbReference type="Proteomes" id="UP001240250">
    <property type="component" value="Unassembled WGS sequence"/>
</dbReference>
<evidence type="ECO:0000313" key="3">
    <source>
        <dbReference type="EMBL" id="MDQ0425729.1"/>
    </source>
</evidence>
<gene>
    <name evidence="3" type="ORF">JO380_002110</name>
</gene>
<keyword evidence="1" id="KW-1133">Transmembrane helix</keyword>
<keyword evidence="1" id="KW-0472">Membrane</keyword>
<dbReference type="RefSeq" id="WP_070319794.1">
    <property type="nucleotide sequence ID" value="NZ_JAUSVM010000001.1"/>
</dbReference>
<name>A0ABU0GK39_9CELL</name>
<feature type="chain" id="PRO_5045370562" description="Ig-like domain-containing protein" evidence="2">
    <location>
        <begin position="43"/>
        <end position="659"/>
    </location>
</feature>
<dbReference type="Gene3D" id="2.60.40.2700">
    <property type="match status" value="4"/>
</dbReference>
<evidence type="ECO:0000313" key="4">
    <source>
        <dbReference type="Proteomes" id="UP001240250"/>
    </source>
</evidence>